<dbReference type="EMBL" id="GL732650">
    <property type="protein sequence ID" value="EFX68709.1"/>
    <property type="molecule type" value="Genomic_DNA"/>
</dbReference>
<feature type="region of interest" description="Disordered" evidence="1">
    <location>
        <begin position="61"/>
        <end position="102"/>
    </location>
</feature>
<evidence type="ECO:0000313" key="2">
    <source>
        <dbReference type="EMBL" id="EFX68709.1"/>
    </source>
</evidence>
<feature type="region of interest" description="Disordered" evidence="1">
    <location>
        <begin position="139"/>
        <end position="159"/>
    </location>
</feature>
<evidence type="ECO:0000313" key="3">
    <source>
        <dbReference type="Proteomes" id="UP000000305"/>
    </source>
</evidence>
<dbReference type="PhylomeDB" id="E9HHT8"/>
<gene>
    <name evidence="2" type="ORF">DAPPUDRAFT_329852</name>
</gene>
<evidence type="ECO:0000256" key="1">
    <source>
        <dbReference type="SAM" id="MobiDB-lite"/>
    </source>
</evidence>
<dbReference type="Proteomes" id="UP000000305">
    <property type="component" value="Unassembled WGS sequence"/>
</dbReference>
<feature type="region of interest" description="Disordered" evidence="1">
    <location>
        <begin position="173"/>
        <end position="202"/>
    </location>
</feature>
<dbReference type="AlphaFoldDB" id="E9HHT8"/>
<accession>E9HHT8</accession>
<proteinExistence type="predicted"/>
<dbReference type="OrthoDB" id="6386195at2759"/>
<protein>
    <submittedName>
        <fullName evidence="2">Uncharacterized protein</fullName>
    </submittedName>
</protein>
<dbReference type="InParanoid" id="E9HHT8"/>
<sequence>MLIMIGINGERERLIPDAESTQDTSRNTRNLDSKIVGLELEIEKKESLIVKHSKQERAQTQLIEGVDESQDTPDNQDASVEEAPQVEALEEEIERAPGGRNEEGTEVLDVADAEPVHVVTPDHANKNQEVDEVNNVAPPISIHDSHNYQRPTRSGRVPRYTDRYVEYMESFGNAASTDPAPKRSSFFELEVDEPQTYKQAVE</sequence>
<keyword evidence="3" id="KW-1185">Reference proteome</keyword>
<reference evidence="2 3" key="1">
    <citation type="journal article" date="2011" name="Science">
        <title>The ecoresponsive genome of Daphnia pulex.</title>
        <authorList>
            <person name="Colbourne J.K."/>
            <person name="Pfrender M.E."/>
            <person name="Gilbert D."/>
            <person name="Thomas W.K."/>
            <person name="Tucker A."/>
            <person name="Oakley T.H."/>
            <person name="Tokishita S."/>
            <person name="Aerts A."/>
            <person name="Arnold G.J."/>
            <person name="Basu M.K."/>
            <person name="Bauer D.J."/>
            <person name="Caceres C.E."/>
            <person name="Carmel L."/>
            <person name="Casola C."/>
            <person name="Choi J.H."/>
            <person name="Detter J.C."/>
            <person name="Dong Q."/>
            <person name="Dusheyko S."/>
            <person name="Eads B.D."/>
            <person name="Frohlich T."/>
            <person name="Geiler-Samerotte K.A."/>
            <person name="Gerlach D."/>
            <person name="Hatcher P."/>
            <person name="Jogdeo S."/>
            <person name="Krijgsveld J."/>
            <person name="Kriventseva E.V."/>
            <person name="Kultz D."/>
            <person name="Laforsch C."/>
            <person name="Lindquist E."/>
            <person name="Lopez J."/>
            <person name="Manak J.R."/>
            <person name="Muller J."/>
            <person name="Pangilinan J."/>
            <person name="Patwardhan R.P."/>
            <person name="Pitluck S."/>
            <person name="Pritham E.J."/>
            <person name="Rechtsteiner A."/>
            <person name="Rho M."/>
            <person name="Rogozin I.B."/>
            <person name="Sakarya O."/>
            <person name="Salamov A."/>
            <person name="Schaack S."/>
            <person name="Shapiro H."/>
            <person name="Shiga Y."/>
            <person name="Skalitzky C."/>
            <person name="Smith Z."/>
            <person name="Souvorov A."/>
            <person name="Sung W."/>
            <person name="Tang Z."/>
            <person name="Tsuchiya D."/>
            <person name="Tu H."/>
            <person name="Vos H."/>
            <person name="Wang M."/>
            <person name="Wolf Y.I."/>
            <person name="Yamagata H."/>
            <person name="Yamada T."/>
            <person name="Ye Y."/>
            <person name="Shaw J.R."/>
            <person name="Andrews J."/>
            <person name="Crease T.J."/>
            <person name="Tang H."/>
            <person name="Lucas S.M."/>
            <person name="Robertson H.M."/>
            <person name="Bork P."/>
            <person name="Koonin E.V."/>
            <person name="Zdobnov E.M."/>
            <person name="Grigoriev I.V."/>
            <person name="Lynch M."/>
            <person name="Boore J.L."/>
        </authorList>
    </citation>
    <scope>NUCLEOTIDE SEQUENCE [LARGE SCALE GENOMIC DNA]</scope>
</reference>
<dbReference type="KEGG" id="dpx:DAPPUDRAFT_329852"/>
<name>E9HHT8_DAPPU</name>
<organism evidence="2 3">
    <name type="scientific">Daphnia pulex</name>
    <name type="common">Water flea</name>
    <dbReference type="NCBI Taxonomy" id="6669"/>
    <lineage>
        <taxon>Eukaryota</taxon>
        <taxon>Metazoa</taxon>
        <taxon>Ecdysozoa</taxon>
        <taxon>Arthropoda</taxon>
        <taxon>Crustacea</taxon>
        <taxon>Branchiopoda</taxon>
        <taxon>Diplostraca</taxon>
        <taxon>Cladocera</taxon>
        <taxon>Anomopoda</taxon>
        <taxon>Daphniidae</taxon>
        <taxon>Daphnia</taxon>
    </lineage>
</organism>
<dbReference type="HOGENOM" id="CLU_1355865_0_0_1"/>